<reference evidence="2" key="1">
    <citation type="journal article" date="2020" name="bioRxiv">
        <title>Chromosome-level reference genome of the European wasp spider Argiope bruennichi: a resource for studies on range expansion and evolutionary adaptation.</title>
        <authorList>
            <person name="Sheffer M.M."/>
            <person name="Hoppe A."/>
            <person name="Krehenwinkel H."/>
            <person name="Uhl G."/>
            <person name="Kuss A.W."/>
            <person name="Jensen L."/>
            <person name="Jensen C."/>
            <person name="Gillespie R.G."/>
            <person name="Hoff K.J."/>
            <person name="Prost S."/>
        </authorList>
    </citation>
    <scope>NUCLEOTIDE SEQUENCE</scope>
</reference>
<accession>A0A8T0F2I6</accession>
<feature type="signal peptide" evidence="1">
    <location>
        <begin position="1"/>
        <end position="26"/>
    </location>
</feature>
<dbReference type="GO" id="GO:0008374">
    <property type="term" value="F:O-acyltransferase activity"/>
    <property type="evidence" value="ECO:0007669"/>
    <property type="project" value="InterPro"/>
</dbReference>
<dbReference type="PANTHER" id="PTHR11440">
    <property type="entry name" value="LECITHIN-CHOLESTEROL ACYLTRANSFERASE-RELATED"/>
    <property type="match status" value="1"/>
</dbReference>
<evidence type="ECO:0000313" key="3">
    <source>
        <dbReference type="Proteomes" id="UP000807504"/>
    </source>
</evidence>
<dbReference type="Proteomes" id="UP000807504">
    <property type="component" value="Unassembled WGS sequence"/>
</dbReference>
<comment type="caution">
    <text evidence="2">The sequence shown here is derived from an EMBL/GenBank/DDBJ whole genome shotgun (WGS) entry which is preliminary data.</text>
</comment>
<proteinExistence type="predicted"/>
<reference evidence="2" key="2">
    <citation type="submission" date="2020-06" db="EMBL/GenBank/DDBJ databases">
        <authorList>
            <person name="Sheffer M."/>
        </authorList>
    </citation>
    <scope>NUCLEOTIDE SEQUENCE</scope>
</reference>
<dbReference type="Gene3D" id="3.40.50.1820">
    <property type="entry name" value="alpha/beta hydrolase"/>
    <property type="match status" value="4"/>
</dbReference>
<sequence>MFRCGVSIFSAFLITLFLSFPSSDFAYKLQKRQVIKHSPVILVPGDGGSQMEAKLDKPETVHYFCNKKTDTFFNLWLNLELLVPYVVDCWVDNMRLVYDNETRTTSNAPGVTIRVPGFGNTTSVDWLDPSQISPSSYFINIIQLLVTEGYRSGIDVRGAPYDFRKGPNELSEYFNSVKNLTEETYELNQQTKITFVCHSMGCPLMSYFFNQQSQAWKDKYVKALVSLAGAWGGAVKAMKTFAAGENLGVFVISQINVRKEQRTSPSLAYMMPSDMFWAPDEILVTTDKKNYTIRDFYDFFQDIDFPVGYEMVKDTYPFAHIGLNPPGVEIHCLYGANVTNTIDRLDYRGTSHFPDNPKLITGDGDGTVNIRSLEACKRWSGKQQQKVYSQPLPNVDHMGVLADQAVLQYIKKVVNMCVQVLTLLVLLHPPGSVGFRIDRSSFKRSPVILVPGDGGSQLEAKLNKTAKLHMYCDKTTDDYFNLWLNPNLLIPAIINCWVDNMRLVYNNVTRTTSNSPGVHVRVPGFGNTTHIEWLDPSSFLPPFIQRLIMSSYYVDIVNGLVDIGYKRNVDIRGAPYDYRKAPRENLGILIVKQSTIKIEQMSSSSLTYMLPSRHLWGPDEVLAFTKTKNYTVANYEEFFRDIDHPTGYEMYKDTFPYADESIKPPRVEVICIYGFGLPTTEMMDYRKDKSLPNSPTLVKRNFGDGTVNERSLKVCSNWEGKQKQKVTTKTFKKMEHLDMLSKKPIINIIKHYVVTW</sequence>
<dbReference type="InterPro" id="IPR003386">
    <property type="entry name" value="LACT/PDAT_acylTrfase"/>
</dbReference>
<dbReference type="Pfam" id="PF02450">
    <property type="entry name" value="LCAT"/>
    <property type="match status" value="3"/>
</dbReference>
<dbReference type="GO" id="GO:0006629">
    <property type="term" value="P:lipid metabolic process"/>
    <property type="evidence" value="ECO:0007669"/>
    <property type="project" value="InterPro"/>
</dbReference>
<organism evidence="2 3">
    <name type="scientific">Argiope bruennichi</name>
    <name type="common">Wasp spider</name>
    <name type="synonym">Aranea bruennichi</name>
    <dbReference type="NCBI Taxonomy" id="94029"/>
    <lineage>
        <taxon>Eukaryota</taxon>
        <taxon>Metazoa</taxon>
        <taxon>Ecdysozoa</taxon>
        <taxon>Arthropoda</taxon>
        <taxon>Chelicerata</taxon>
        <taxon>Arachnida</taxon>
        <taxon>Araneae</taxon>
        <taxon>Araneomorphae</taxon>
        <taxon>Entelegynae</taxon>
        <taxon>Araneoidea</taxon>
        <taxon>Araneidae</taxon>
        <taxon>Argiope</taxon>
    </lineage>
</organism>
<dbReference type="AlphaFoldDB" id="A0A8T0F2I6"/>
<name>A0A8T0F2I6_ARGBR</name>
<dbReference type="InterPro" id="IPR029058">
    <property type="entry name" value="AB_hydrolase_fold"/>
</dbReference>
<dbReference type="SUPFAM" id="SSF53474">
    <property type="entry name" value="alpha/beta-Hydrolases"/>
    <property type="match status" value="2"/>
</dbReference>
<feature type="chain" id="PRO_5035876672" evidence="1">
    <location>
        <begin position="27"/>
        <end position="756"/>
    </location>
</feature>
<protein>
    <submittedName>
        <fullName evidence="2">Phospholipase A2 group XV like protein</fullName>
    </submittedName>
</protein>
<gene>
    <name evidence="2" type="ORF">HNY73_012988</name>
</gene>
<evidence type="ECO:0000313" key="2">
    <source>
        <dbReference type="EMBL" id="KAF8782742.1"/>
    </source>
</evidence>
<keyword evidence="1" id="KW-0732">Signal</keyword>
<evidence type="ECO:0000256" key="1">
    <source>
        <dbReference type="SAM" id="SignalP"/>
    </source>
</evidence>
<dbReference type="EMBL" id="JABXBU010001863">
    <property type="protein sequence ID" value="KAF8782742.1"/>
    <property type="molecule type" value="Genomic_DNA"/>
</dbReference>
<keyword evidence="3" id="KW-1185">Reference proteome</keyword>